<dbReference type="EMBL" id="CAJVQB010000001">
    <property type="protein sequence ID" value="CAG8455349.1"/>
    <property type="molecule type" value="Genomic_DNA"/>
</dbReference>
<accession>A0ABM8VV94</accession>
<reference evidence="1 2" key="1">
    <citation type="submission" date="2021-06" db="EMBL/GenBank/DDBJ databases">
        <authorList>
            <person name="Kallberg Y."/>
            <person name="Tangrot J."/>
            <person name="Rosling A."/>
        </authorList>
    </citation>
    <scope>NUCLEOTIDE SEQUENCE [LARGE SCALE GENOMIC DNA]</scope>
    <source>
        <strain evidence="1 2">120-4 pot B 10/14</strain>
    </source>
</reference>
<organism evidence="1 2">
    <name type="scientific">Gigaspora margarita</name>
    <dbReference type="NCBI Taxonomy" id="4874"/>
    <lineage>
        <taxon>Eukaryota</taxon>
        <taxon>Fungi</taxon>
        <taxon>Fungi incertae sedis</taxon>
        <taxon>Mucoromycota</taxon>
        <taxon>Glomeromycotina</taxon>
        <taxon>Glomeromycetes</taxon>
        <taxon>Diversisporales</taxon>
        <taxon>Gigasporaceae</taxon>
        <taxon>Gigaspora</taxon>
    </lineage>
</organism>
<sequence length="141" mass="16578">MEKEEKIKLTGFACQKCRREISKEEGEFTEKSGQTKSKFIIELENDLRVNRCDLEKYFIIHVPSELKILGKTGNSLTARMETALYKDLNKVINNGKTEMRDGISHRDFYLNFKAADYQDFSTREEAVRFLRTSDTYFQQIK</sequence>
<gene>
    <name evidence="1" type="ORF">GMARGA_LOCUS24</name>
</gene>
<dbReference type="Proteomes" id="UP000789901">
    <property type="component" value="Unassembled WGS sequence"/>
</dbReference>
<name>A0ABM8VV94_GIGMA</name>
<evidence type="ECO:0000313" key="1">
    <source>
        <dbReference type="EMBL" id="CAG8455349.1"/>
    </source>
</evidence>
<keyword evidence="2" id="KW-1185">Reference proteome</keyword>
<protein>
    <submittedName>
        <fullName evidence="1">21714_t:CDS:1</fullName>
    </submittedName>
</protein>
<proteinExistence type="predicted"/>
<evidence type="ECO:0000313" key="2">
    <source>
        <dbReference type="Proteomes" id="UP000789901"/>
    </source>
</evidence>
<comment type="caution">
    <text evidence="1">The sequence shown here is derived from an EMBL/GenBank/DDBJ whole genome shotgun (WGS) entry which is preliminary data.</text>
</comment>